<dbReference type="SUPFAM" id="SSF52540">
    <property type="entry name" value="P-loop containing nucleoside triphosphate hydrolases"/>
    <property type="match status" value="1"/>
</dbReference>
<evidence type="ECO:0000313" key="3">
    <source>
        <dbReference type="Proteomes" id="UP000831786"/>
    </source>
</evidence>
<evidence type="ECO:0000256" key="1">
    <source>
        <dbReference type="SAM" id="MobiDB-lite"/>
    </source>
</evidence>
<name>A0ABY4FKK4_9MICO</name>
<keyword evidence="3" id="KW-1185">Reference proteome</keyword>
<sequence length="1290" mass="140247">MNGAEESARPGDGGDAVSGADRSAQSAAAAASETHGAPGTQHRSEGALAKAPQPFPESRDDDPAAQLSGPVSLVDAYADEHAAWRRELAAIGGRNPLLHFDDRPANRIELSTTHPGGLPQFITGNKILLSALIRDDLALRHARVAAGRVTDKAIEMRTVRGLETVNLGVGIAKWSFEGEDFCAPVLLRPLAIRRYGRDFELKLKQFPVVNSELIRVLREQFGIALDARSLIELSQSEGVFKPQPVIDRLRQMVAGVPDFVVQPRLVVSSFHNLAQGMLADARDLDTPILAAVCGNEPARRRLAAAYQPVSATPPDDRSPDTDRYLYDADAEQDDVLAQIDAGHSLVVHTLPGTGGTQTVVNAIGSLVRAGKRVLVVSPRRATLDGITHRLTRAGLAGLSVSPRRLRRNLVEAISRNENARTEQLRDVDEALVRLRGVLLDYQSALSERDARFGVSPLEALRTLTLLALSERPPSTTVRLDDQALGQLTLDRSSVAEALTEVARLGQFQYGPEDSPWYGVSFATTEEARAAYGRAVDLAESQLPRLISMANEVVGQTSMRPYDTIAELGVYLRLLMGIRETLDRFTPEVYDRSLTEVIAAHAPRGGEEMSSANRRRLRKLAREYVRPGVHITDMYARLVQIQQQRVLWQRYTTVVGARPEVPLGISDVVTAFQTAYQDLDELDRVLGTASDADRLKNLTLGRLAARISDLARESEALQNIQERTTIVERMRAAHLEPLLDDLSARHVPAEDVAAELELAWWQSALERMLQTNPALLSGNTGVIERLEADFRLVDDAHSGANGTLLAAALADAWRVAVLDFKPEALAMREALRSGYVSAASLAQRAPNLLAALAPVWTMSPYEVAQLSDELRFDTVLLVDAGATTLVENIGAIRRAGQVVAFGDTMTQTPSRFEISVGASVEEGAEREAEELHARSAFAQLGEVLPTLTLTRSYRAGGEDLTDLVNTRFYDGAIQSLPWAGSFLGHSSLTYEFVRGGQGLPDQQTGAVESTDAEVERVVQLVLEHASERSGESLMVITASERHAVRVYQAVLQAFSKFPQYRDFLLGERAEPFAVLTLEQATAQSRDRVIFSIGYGRTPHGRVLSNFGGLGRPGGERLLAVAVTRARRAMTIVSCFKPEDLDSARIKHGVVELAELLAFEHPEPEAPSLPAERDPMLGELADRLEALGLVVAMDYRGAIPLAASLGDRAIAIDLDLGAGGDGGDSIRDTLRLRPAVLRRLGWHYHRVQSFDLFADPDEVALRIARIVGYDADAPERGAGAAAGQPTAAIDRA</sequence>
<evidence type="ECO:0000313" key="2">
    <source>
        <dbReference type="EMBL" id="UOQ56396.1"/>
    </source>
</evidence>
<gene>
    <name evidence="2" type="ORF">MUN78_12005</name>
</gene>
<organism evidence="2 3">
    <name type="scientific">Leucobacter allii</name>
    <dbReference type="NCBI Taxonomy" id="2932247"/>
    <lineage>
        <taxon>Bacteria</taxon>
        <taxon>Bacillati</taxon>
        <taxon>Actinomycetota</taxon>
        <taxon>Actinomycetes</taxon>
        <taxon>Micrococcales</taxon>
        <taxon>Microbacteriaceae</taxon>
        <taxon>Leucobacter</taxon>
    </lineage>
</organism>
<dbReference type="Gene3D" id="3.40.50.300">
    <property type="entry name" value="P-loop containing nucleotide triphosphate hydrolases"/>
    <property type="match status" value="2"/>
</dbReference>
<dbReference type="EMBL" id="CP095045">
    <property type="protein sequence ID" value="UOQ56396.1"/>
    <property type="molecule type" value="Genomic_DNA"/>
</dbReference>
<dbReference type="InterPro" id="IPR027417">
    <property type="entry name" value="P-loop_NTPase"/>
</dbReference>
<protein>
    <submittedName>
        <fullName evidence="2">AAA family ATPase</fullName>
    </submittedName>
</protein>
<dbReference type="Proteomes" id="UP000831786">
    <property type="component" value="Chromosome"/>
</dbReference>
<reference evidence="2 3" key="1">
    <citation type="submission" date="2022-04" db="EMBL/GenBank/DDBJ databases">
        <title>Leucobacter sp. isolated from rhizosphere of garlic.</title>
        <authorList>
            <person name="Won M."/>
            <person name="Lee C.-M."/>
            <person name="Woen H.-Y."/>
            <person name="Kwon S.-W."/>
        </authorList>
    </citation>
    <scope>NUCLEOTIDE SEQUENCE [LARGE SCALE GENOMIC DNA]</scope>
    <source>
        <strain evidence="2 3">H21R-40</strain>
    </source>
</reference>
<feature type="region of interest" description="Disordered" evidence="1">
    <location>
        <begin position="1"/>
        <end position="67"/>
    </location>
</feature>
<accession>A0ABY4FKK4</accession>
<feature type="compositionally biased region" description="Low complexity" evidence="1">
    <location>
        <begin position="18"/>
        <end position="32"/>
    </location>
</feature>
<proteinExistence type="predicted"/>
<dbReference type="RefSeq" id="WP_244726701.1">
    <property type="nucleotide sequence ID" value="NZ_CP095045.1"/>
</dbReference>